<evidence type="ECO:0000256" key="1">
    <source>
        <dbReference type="SAM" id="MobiDB-lite"/>
    </source>
</evidence>
<feature type="region of interest" description="Disordered" evidence="1">
    <location>
        <begin position="394"/>
        <end position="418"/>
    </location>
</feature>
<dbReference type="EMBL" id="MFCA01000021">
    <property type="protein sequence ID" value="OGE02014.1"/>
    <property type="molecule type" value="Genomic_DNA"/>
</dbReference>
<dbReference type="AlphaFoldDB" id="A0A1F5HCY0"/>
<evidence type="ECO:0000313" key="3">
    <source>
        <dbReference type="Proteomes" id="UP000176751"/>
    </source>
</evidence>
<organism evidence="2 3">
    <name type="scientific">Candidatus Curtissbacteria bacterium RIFOXYA1_FULL_41_14</name>
    <dbReference type="NCBI Taxonomy" id="1797737"/>
    <lineage>
        <taxon>Bacteria</taxon>
        <taxon>Candidatus Curtissiibacteriota</taxon>
    </lineage>
</organism>
<feature type="compositionally biased region" description="Low complexity" evidence="1">
    <location>
        <begin position="341"/>
        <end position="359"/>
    </location>
</feature>
<name>A0A1F5HCY0_9BACT</name>
<proteinExistence type="predicted"/>
<dbReference type="STRING" id="1797737.A2196_03940"/>
<feature type="compositionally biased region" description="Polar residues" evidence="1">
    <location>
        <begin position="329"/>
        <end position="340"/>
    </location>
</feature>
<feature type="region of interest" description="Disordered" evidence="1">
    <location>
        <begin position="323"/>
        <end position="379"/>
    </location>
</feature>
<reference evidence="2 3" key="1">
    <citation type="journal article" date="2016" name="Nat. Commun.">
        <title>Thousands of microbial genomes shed light on interconnected biogeochemical processes in an aquifer system.</title>
        <authorList>
            <person name="Anantharaman K."/>
            <person name="Brown C.T."/>
            <person name="Hug L.A."/>
            <person name="Sharon I."/>
            <person name="Castelle C.J."/>
            <person name="Probst A.J."/>
            <person name="Thomas B.C."/>
            <person name="Singh A."/>
            <person name="Wilkins M.J."/>
            <person name="Karaoz U."/>
            <person name="Brodie E.L."/>
            <person name="Williams K.H."/>
            <person name="Hubbard S.S."/>
            <person name="Banfield J.F."/>
        </authorList>
    </citation>
    <scope>NUCLEOTIDE SEQUENCE [LARGE SCALE GENOMIC DNA]</scope>
</reference>
<feature type="region of interest" description="Disordered" evidence="1">
    <location>
        <begin position="224"/>
        <end position="309"/>
    </location>
</feature>
<gene>
    <name evidence="2" type="ORF">A2196_03940</name>
</gene>
<comment type="caution">
    <text evidence="2">The sequence shown here is derived from an EMBL/GenBank/DDBJ whole genome shotgun (WGS) entry which is preliminary data.</text>
</comment>
<dbReference type="Proteomes" id="UP000176751">
    <property type="component" value="Unassembled WGS sequence"/>
</dbReference>
<feature type="compositionally biased region" description="Polar residues" evidence="1">
    <location>
        <begin position="394"/>
        <end position="407"/>
    </location>
</feature>
<evidence type="ECO:0000313" key="2">
    <source>
        <dbReference type="EMBL" id="OGE02014.1"/>
    </source>
</evidence>
<protein>
    <submittedName>
        <fullName evidence="2">Uncharacterized protein</fullName>
    </submittedName>
</protein>
<feature type="compositionally biased region" description="Polar residues" evidence="1">
    <location>
        <begin position="360"/>
        <end position="379"/>
    </location>
</feature>
<feature type="compositionally biased region" description="Polar residues" evidence="1">
    <location>
        <begin position="242"/>
        <end position="252"/>
    </location>
</feature>
<accession>A0A1F5HCY0</accession>
<sequence length="418" mass="45183">MVNYSKIKASTQEHLDIEDITDDLVIMKTGWVALVMTTTAINFDILSEAEQDATIYAYGALLNSLSFPLEILIRSKKADITSYFQSLTEAERKQTNPDLKRQIQKYQDFIQSTVQQKTVLDKKFYLIIKFSPLELGFKGVKGAKPTKAKSKASLISDAKIALLPKRDHLIKQMSRLGLNARQLTTQELIELFYDIYNPAPLGTQRVILDSQSYTTPLVEPAVEVPVPAPSRPEAFQTGGTSGQETIPRTGGSQEPEVQLASPSGPEAVRAGGQIPPAPQSAPMSSNQIPDTNLRPVPPQSAPPVTTQTSLNQQPITATMPASGFAVQDTGGQSPGNVPQAQFQMTQGQTPPPTFTGQSPHQPVTGQAPQSGQATSQTEALQKLQEATARAAGFVNSTRQVNQQTSLASPGGQEGEERF</sequence>
<feature type="compositionally biased region" description="Polar residues" evidence="1">
    <location>
        <begin position="281"/>
        <end position="290"/>
    </location>
</feature>